<organism evidence="1 2">
    <name type="scientific">Phlyctema vagabunda</name>
    <dbReference type="NCBI Taxonomy" id="108571"/>
    <lineage>
        <taxon>Eukaryota</taxon>
        <taxon>Fungi</taxon>
        <taxon>Dikarya</taxon>
        <taxon>Ascomycota</taxon>
        <taxon>Pezizomycotina</taxon>
        <taxon>Leotiomycetes</taxon>
        <taxon>Helotiales</taxon>
        <taxon>Dermateaceae</taxon>
        <taxon>Phlyctema</taxon>
    </lineage>
</organism>
<dbReference type="SUPFAM" id="SSF54001">
    <property type="entry name" value="Cysteine proteinases"/>
    <property type="match status" value="1"/>
</dbReference>
<dbReference type="Gene3D" id="3.40.395.10">
    <property type="entry name" value="Adenoviral Proteinase, Chain A"/>
    <property type="match status" value="1"/>
</dbReference>
<sequence length="496" mass="56886">MAQIWVGREVQDWAFAMLIPDRGHPDYPENNGDACPDFLALQWLACMCDYVNQSVDRSRPGTVPYCTVTSPIVCDGIQHCTENSLPKVSKVLNESGLQREAFFQIKYIFIPWSQHSILRRDADGWCLDERGRRCHKLDSNGNKVKTEEGALAIAHSSLLVISPMYRTVEYLDSLDMRGFEPHHRGEQMFLKIFSVLAYHLGPDFIPGEWRMRAQKSPVQRPLKADCVILTCANAMCIAFGYPLDYPSKNGLVIWNKRQRMALELMNGGFEPWQERDQYSDSVAPYAYKFGNIDHGADFTKGGWHLTRNEIYGSLPRHVRQHRGRYKDVTTKSELIRRVKKRLQVPGSVFKEQNVGNQLLQWFNSPRHDLQSCIDMMESIDLDIREHVYDASTARKNLTKTVRAWKLEWRVTWIARMAERPIGAQLANWEEGLTDGTPEVSPVEEIVTIARMPSTLTKVSPQNDVFGMDEFGVFDEDEVQDVLRLEVEQSLVLSTPT</sequence>
<keyword evidence="1" id="KW-0378">Hydrolase</keyword>
<dbReference type="GO" id="GO:0006508">
    <property type="term" value="P:proteolysis"/>
    <property type="evidence" value="ECO:0007669"/>
    <property type="project" value="UniProtKB-KW"/>
</dbReference>
<evidence type="ECO:0000313" key="2">
    <source>
        <dbReference type="Proteomes" id="UP001629113"/>
    </source>
</evidence>
<gene>
    <name evidence="1" type="ORF">PVAG01_10841</name>
</gene>
<proteinExistence type="predicted"/>
<keyword evidence="2" id="KW-1185">Reference proteome</keyword>
<dbReference type="GO" id="GO:0008233">
    <property type="term" value="F:peptidase activity"/>
    <property type="evidence" value="ECO:0007669"/>
    <property type="project" value="UniProtKB-KW"/>
</dbReference>
<dbReference type="EMBL" id="JBFCZG010000010">
    <property type="protein sequence ID" value="KAL3417831.1"/>
    <property type="molecule type" value="Genomic_DNA"/>
</dbReference>
<evidence type="ECO:0000313" key="1">
    <source>
        <dbReference type="EMBL" id="KAL3417831.1"/>
    </source>
</evidence>
<dbReference type="Proteomes" id="UP001629113">
    <property type="component" value="Unassembled WGS sequence"/>
</dbReference>
<name>A0ABR4P419_9HELO</name>
<dbReference type="InterPro" id="IPR038765">
    <property type="entry name" value="Papain-like_cys_pep_sf"/>
</dbReference>
<accession>A0ABR4P419</accession>
<reference evidence="1 2" key="1">
    <citation type="submission" date="2024-06" db="EMBL/GenBank/DDBJ databases">
        <title>Complete genome of Phlyctema vagabunda strain 19-DSS-EL-015.</title>
        <authorList>
            <person name="Fiorenzani C."/>
        </authorList>
    </citation>
    <scope>NUCLEOTIDE SEQUENCE [LARGE SCALE GENOMIC DNA]</scope>
    <source>
        <strain evidence="1 2">19-DSS-EL-015</strain>
    </source>
</reference>
<protein>
    <submittedName>
        <fullName evidence="1">Ulp1 protease family protein</fullName>
    </submittedName>
</protein>
<keyword evidence="1" id="KW-0645">Protease</keyword>
<comment type="caution">
    <text evidence="1">The sequence shown here is derived from an EMBL/GenBank/DDBJ whole genome shotgun (WGS) entry which is preliminary data.</text>
</comment>